<comment type="caution">
    <text evidence="2">The sequence shown here is derived from an EMBL/GenBank/DDBJ whole genome shotgun (WGS) entry which is preliminary data.</text>
</comment>
<evidence type="ECO:0000313" key="2">
    <source>
        <dbReference type="EMBL" id="MDR4953097.1"/>
    </source>
</evidence>
<dbReference type="Proteomes" id="UP001260959">
    <property type="component" value="Unassembled WGS sequence"/>
</dbReference>
<keyword evidence="3" id="KW-1185">Reference proteome</keyword>
<proteinExistence type="predicted"/>
<gene>
    <name evidence="2" type="ORF">REB14_13010</name>
</gene>
<dbReference type="PANTHER" id="PTHR40590:SF1">
    <property type="entry name" value="CYTOPLASMIC PROTEIN"/>
    <property type="match status" value="1"/>
</dbReference>
<dbReference type="Pfam" id="PF01963">
    <property type="entry name" value="TraB_PrgY_gumN"/>
    <property type="match status" value="1"/>
</dbReference>
<dbReference type="CDD" id="cd14789">
    <property type="entry name" value="Tiki"/>
    <property type="match status" value="1"/>
</dbReference>
<reference evidence="2 3" key="1">
    <citation type="submission" date="2023-08" db="EMBL/GenBank/DDBJ databases">
        <authorList>
            <person name="Maltman C."/>
        </authorList>
    </citation>
    <scope>NUCLEOTIDE SEQUENCE [LARGE SCALE GENOMIC DNA]</scope>
    <source>
        <strain evidence="2 3">ES2</strain>
    </source>
</reference>
<protein>
    <submittedName>
        <fullName evidence="2">TraB/GumN family protein</fullName>
    </submittedName>
</protein>
<evidence type="ECO:0000313" key="3">
    <source>
        <dbReference type="Proteomes" id="UP001260959"/>
    </source>
</evidence>
<keyword evidence="1" id="KW-0732">Signal</keyword>
<name>A0ABU1E5K1_9FLAO</name>
<feature type="chain" id="PRO_5046864546" evidence="1">
    <location>
        <begin position="23"/>
        <end position="291"/>
    </location>
</feature>
<feature type="signal peptide" evidence="1">
    <location>
        <begin position="1"/>
        <end position="22"/>
    </location>
</feature>
<dbReference type="EMBL" id="JAVIXS010000009">
    <property type="protein sequence ID" value="MDR4953097.1"/>
    <property type="molecule type" value="Genomic_DNA"/>
</dbReference>
<dbReference type="InterPro" id="IPR002816">
    <property type="entry name" value="TraB/PrgY/GumN_fam"/>
</dbReference>
<organism evidence="2 3">
    <name type="scientific">Chryseobacterium metallicongregator</name>
    <dbReference type="NCBI Taxonomy" id="3073042"/>
    <lineage>
        <taxon>Bacteria</taxon>
        <taxon>Pseudomonadati</taxon>
        <taxon>Bacteroidota</taxon>
        <taxon>Flavobacteriia</taxon>
        <taxon>Flavobacteriales</taxon>
        <taxon>Weeksellaceae</taxon>
        <taxon>Chryseobacterium group</taxon>
        <taxon>Chryseobacterium</taxon>
    </lineage>
</organism>
<dbReference type="RefSeq" id="WP_309522386.1">
    <property type="nucleotide sequence ID" value="NZ_JAVIXS010000009.1"/>
</dbReference>
<accession>A0ABU1E5K1</accession>
<dbReference type="PANTHER" id="PTHR40590">
    <property type="entry name" value="CYTOPLASMIC PROTEIN-RELATED"/>
    <property type="match status" value="1"/>
</dbReference>
<evidence type="ECO:0000256" key="1">
    <source>
        <dbReference type="SAM" id="SignalP"/>
    </source>
</evidence>
<dbReference type="InterPro" id="IPR047111">
    <property type="entry name" value="YbaP-like"/>
</dbReference>
<sequence>MENLIKLGVAVLLSLNSITANAQNKSDEKENSLLWEVSGNGLVRPSYITGTFHILCSKDFEIKPKVWNALNKSESFVMEINYTDQSEMASIQKMMAADKKISEQLTASEAKDLDKTLANYGTSLKNIDSHSSTALYSLVATKAIPCPQNEVKMYEIELLKTALQNKKSVSGLEKVDDQTNAISQAYDLKETISQLKLGDEYAVAAKQMTEAFKNENLKELDLLIKNPKFMNNKQEKLVLTDRNKKWVEKMPEMMKNQSSFFAVGSGHLWGENGLINLLRAKGYTVKPVSSL</sequence>